<evidence type="ECO:0000256" key="1">
    <source>
        <dbReference type="SAM" id="Phobius"/>
    </source>
</evidence>
<dbReference type="Gene3D" id="1.20.1720.10">
    <property type="entry name" value="Multidrug resistance protein D"/>
    <property type="match status" value="1"/>
</dbReference>
<name>A0ABW3MJB4_9PSEU</name>
<evidence type="ECO:0008006" key="4">
    <source>
        <dbReference type="Google" id="ProtNLM"/>
    </source>
</evidence>
<feature type="transmembrane region" description="Helical" evidence="1">
    <location>
        <begin position="51"/>
        <end position="72"/>
    </location>
</feature>
<keyword evidence="1" id="KW-0472">Membrane</keyword>
<protein>
    <recommendedName>
        <fullName evidence="4">MFS transporter</fullName>
    </recommendedName>
</protein>
<dbReference type="EMBL" id="JBHTIS010002654">
    <property type="protein sequence ID" value="MFD1050167.1"/>
    <property type="molecule type" value="Genomic_DNA"/>
</dbReference>
<gene>
    <name evidence="2" type="ORF">ACFQ1S_33910</name>
</gene>
<evidence type="ECO:0000313" key="2">
    <source>
        <dbReference type="EMBL" id="MFD1050167.1"/>
    </source>
</evidence>
<proteinExistence type="predicted"/>
<evidence type="ECO:0000313" key="3">
    <source>
        <dbReference type="Proteomes" id="UP001597045"/>
    </source>
</evidence>
<sequence>MSAEASTSDATKAPPPTGLGLALVAIVGAEFMLQIDGTIVNVAVPTIESDLGMTVTTASWILNGFFLAFGFVRHRESYDAEGILTKTNIAMAL</sequence>
<keyword evidence="3" id="KW-1185">Reference proteome</keyword>
<keyword evidence="1" id="KW-0812">Transmembrane</keyword>
<organism evidence="2 3">
    <name type="scientific">Kibdelosporangium lantanae</name>
    <dbReference type="NCBI Taxonomy" id="1497396"/>
    <lineage>
        <taxon>Bacteria</taxon>
        <taxon>Bacillati</taxon>
        <taxon>Actinomycetota</taxon>
        <taxon>Actinomycetes</taxon>
        <taxon>Pseudonocardiales</taxon>
        <taxon>Pseudonocardiaceae</taxon>
        <taxon>Kibdelosporangium</taxon>
    </lineage>
</organism>
<dbReference type="Proteomes" id="UP001597045">
    <property type="component" value="Unassembled WGS sequence"/>
</dbReference>
<keyword evidence="1" id="KW-1133">Transmembrane helix</keyword>
<dbReference type="SUPFAM" id="SSF103473">
    <property type="entry name" value="MFS general substrate transporter"/>
    <property type="match status" value="1"/>
</dbReference>
<dbReference type="InterPro" id="IPR036259">
    <property type="entry name" value="MFS_trans_sf"/>
</dbReference>
<accession>A0ABW3MJB4</accession>
<feature type="transmembrane region" description="Helical" evidence="1">
    <location>
        <begin position="20"/>
        <end position="44"/>
    </location>
</feature>
<comment type="caution">
    <text evidence="2">The sequence shown here is derived from an EMBL/GenBank/DDBJ whole genome shotgun (WGS) entry which is preliminary data.</text>
</comment>
<reference evidence="3" key="1">
    <citation type="journal article" date="2019" name="Int. J. Syst. Evol. Microbiol.">
        <title>The Global Catalogue of Microorganisms (GCM) 10K type strain sequencing project: providing services to taxonomists for standard genome sequencing and annotation.</title>
        <authorList>
            <consortium name="The Broad Institute Genomics Platform"/>
            <consortium name="The Broad Institute Genome Sequencing Center for Infectious Disease"/>
            <person name="Wu L."/>
            <person name="Ma J."/>
        </authorList>
    </citation>
    <scope>NUCLEOTIDE SEQUENCE [LARGE SCALE GENOMIC DNA]</scope>
    <source>
        <strain evidence="3">JCM 31486</strain>
    </source>
</reference>